<protein>
    <submittedName>
        <fullName evidence="2">Uncharacterized protein</fullName>
    </submittedName>
</protein>
<proteinExistence type="predicted"/>
<reference evidence="2 3" key="1">
    <citation type="journal article" date="2018" name="New Phytol.">
        <title>Phylogenomics of Endogonaceae and evolution of mycorrhizas within Mucoromycota.</title>
        <authorList>
            <person name="Chang Y."/>
            <person name="Desiro A."/>
            <person name="Na H."/>
            <person name="Sandor L."/>
            <person name="Lipzen A."/>
            <person name="Clum A."/>
            <person name="Barry K."/>
            <person name="Grigoriev I.V."/>
            <person name="Martin F.M."/>
            <person name="Stajich J.E."/>
            <person name="Smith M.E."/>
            <person name="Bonito G."/>
            <person name="Spatafora J.W."/>
        </authorList>
    </citation>
    <scope>NUCLEOTIDE SEQUENCE [LARGE SCALE GENOMIC DNA]</scope>
    <source>
        <strain evidence="2 3">GMNB39</strain>
    </source>
</reference>
<sequence>MGILWVGHVQEQVQGSVRPVPGREFTFRNQSGTPPTSVASLRSPTPKLYLASAVHCRLKFDNSQFPARLISGWSPQGWPIN</sequence>
<accession>A0A433DGI6</accession>
<gene>
    <name evidence="2" type="ORF">BC936DRAFT_140901</name>
</gene>
<feature type="compositionally biased region" description="Polar residues" evidence="1">
    <location>
        <begin position="27"/>
        <end position="40"/>
    </location>
</feature>
<evidence type="ECO:0000313" key="2">
    <source>
        <dbReference type="EMBL" id="RUP49948.1"/>
    </source>
</evidence>
<dbReference type="AlphaFoldDB" id="A0A433DGI6"/>
<feature type="region of interest" description="Disordered" evidence="1">
    <location>
        <begin position="21"/>
        <end position="40"/>
    </location>
</feature>
<name>A0A433DGI6_9FUNG</name>
<evidence type="ECO:0000313" key="3">
    <source>
        <dbReference type="Proteomes" id="UP000268093"/>
    </source>
</evidence>
<dbReference type="Proteomes" id="UP000268093">
    <property type="component" value="Unassembled WGS sequence"/>
</dbReference>
<comment type="caution">
    <text evidence="2">The sequence shown here is derived from an EMBL/GenBank/DDBJ whole genome shotgun (WGS) entry which is preliminary data.</text>
</comment>
<dbReference type="EMBL" id="RBNI01001825">
    <property type="protein sequence ID" value="RUP49948.1"/>
    <property type="molecule type" value="Genomic_DNA"/>
</dbReference>
<keyword evidence="3" id="KW-1185">Reference proteome</keyword>
<evidence type="ECO:0000256" key="1">
    <source>
        <dbReference type="SAM" id="MobiDB-lite"/>
    </source>
</evidence>
<organism evidence="2 3">
    <name type="scientific">Jimgerdemannia flammicorona</name>
    <dbReference type="NCBI Taxonomy" id="994334"/>
    <lineage>
        <taxon>Eukaryota</taxon>
        <taxon>Fungi</taxon>
        <taxon>Fungi incertae sedis</taxon>
        <taxon>Mucoromycota</taxon>
        <taxon>Mucoromycotina</taxon>
        <taxon>Endogonomycetes</taxon>
        <taxon>Endogonales</taxon>
        <taxon>Endogonaceae</taxon>
        <taxon>Jimgerdemannia</taxon>
    </lineage>
</organism>